<dbReference type="InterPro" id="IPR000380">
    <property type="entry name" value="Topo_IA"/>
</dbReference>
<dbReference type="InterPro" id="IPR023405">
    <property type="entry name" value="Topo_IA_core_domain"/>
</dbReference>
<dbReference type="EMBL" id="JAMDNP010000002">
    <property type="protein sequence ID" value="MCY9759163.1"/>
    <property type="molecule type" value="Genomic_DNA"/>
</dbReference>
<dbReference type="RefSeq" id="WP_268594682.1">
    <property type="nucleotide sequence ID" value="NZ_JAMDLX010000105.1"/>
</dbReference>
<dbReference type="InterPro" id="IPR034144">
    <property type="entry name" value="TOPRIM_TopoIII"/>
</dbReference>
<name>A0ABT4GRE6_PAEAL</name>
<evidence type="ECO:0000313" key="14">
    <source>
        <dbReference type="Proteomes" id="UP001527181"/>
    </source>
</evidence>
<keyword evidence="6 13" id="KW-0413">Isomerase</keyword>
<comment type="caution">
    <text evidence="13">The sequence shown here is derived from an EMBL/GenBank/DDBJ whole genome shotgun (WGS) entry which is preliminary data.</text>
</comment>
<dbReference type="PANTHER" id="PTHR11390:SF21">
    <property type="entry name" value="DNA TOPOISOMERASE 3-ALPHA"/>
    <property type="match status" value="1"/>
</dbReference>
<dbReference type="Pfam" id="PF01131">
    <property type="entry name" value="Topoisom_bac"/>
    <property type="match status" value="1"/>
</dbReference>
<proteinExistence type="inferred from homology"/>
<dbReference type="Gene3D" id="1.10.460.10">
    <property type="entry name" value="Topoisomerase I, domain 2"/>
    <property type="match status" value="1"/>
</dbReference>
<dbReference type="Gene3D" id="2.70.20.10">
    <property type="entry name" value="Topoisomerase I, domain 3"/>
    <property type="match status" value="1"/>
</dbReference>
<organism evidence="13 14">
    <name type="scientific">Paenibacillus alvei</name>
    <name type="common">Bacillus alvei</name>
    <dbReference type="NCBI Taxonomy" id="44250"/>
    <lineage>
        <taxon>Bacteria</taxon>
        <taxon>Bacillati</taxon>
        <taxon>Bacillota</taxon>
        <taxon>Bacilli</taxon>
        <taxon>Bacillales</taxon>
        <taxon>Paenibacillaceae</taxon>
        <taxon>Paenibacillus</taxon>
    </lineage>
</organism>
<dbReference type="PROSITE" id="PS50880">
    <property type="entry name" value="TOPRIM"/>
    <property type="match status" value="1"/>
</dbReference>
<dbReference type="Gene3D" id="1.10.290.10">
    <property type="entry name" value="Topoisomerase I, domain 4"/>
    <property type="match status" value="1"/>
</dbReference>
<evidence type="ECO:0000256" key="4">
    <source>
        <dbReference type="ARBA" id="ARBA00023029"/>
    </source>
</evidence>
<dbReference type="Proteomes" id="UP001527181">
    <property type="component" value="Unassembled WGS sequence"/>
</dbReference>
<evidence type="ECO:0000256" key="6">
    <source>
        <dbReference type="ARBA" id="ARBA00023235"/>
    </source>
</evidence>
<dbReference type="InterPro" id="IPR006171">
    <property type="entry name" value="TOPRIM_dom"/>
</dbReference>
<dbReference type="Gene3D" id="3.40.50.140">
    <property type="match status" value="1"/>
</dbReference>
<dbReference type="SUPFAM" id="SSF56712">
    <property type="entry name" value="Prokaryotic type I DNA topoisomerase"/>
    <property type="match status" value="1"/>
</dbReference>
<evidence type="ECO:0000256" key="3">
    <source>
        <dbReference type="ARBA" id="ARBA00012891"/>
    </source>
</evidence>
<dbReference type="SMART" id="SM00436">
    <property type="entry name" value="TOP1Bc"/>
    <property type="match status" value="1"/>
</dbReference>
<dbReference type="PRINTS" id="PR00417">
    <property type="entry name" value="PRTPISMRASEI"/>
</dbReference>
<evidence type="ECO:0000256" key="7">
    <source>
        <dbReference type="ARBA" id="ARBA00030003"/>
    </source>
</evidence>
<feature type="domain" description="Toprim" evidence="11">
    <location>
        <begin position="1"/>
        <end position="136"/>
    </location>
</feature>
<evidence type="ECO:0000256" key="10">
    <source>
        <dbReference type="ARBA" id="ARBA00032877"/>
    </source>
</evidence>
<dbReference type="EC" id="5.6.2.1" evidence="3"/>
<reference evidence="13 14" key="1">
    <citation type="submission" date="2022-05" db="EMBL/GenBank/DDBJ databases">
        <title>Genome Sequencing of Bee-Associated Microbes.</title>
        <authorList>
            <person name="Dunlap C."/>
        </authorList>
    </citation>
    <scope>NUCLEOTIDE SEQUENCE [LARGE SCALE GENOMIC DNA]</scope>
    <source>
        <strain evidence="13 14">NRRL B-04010</strain>
    </source>
</reference>
<dbReference type="InterPro" id="IPR003601">
    <property type="entry name" value="Topo_IA_2"/>
</dbReference>
<dbReference type="Pfam" id="PF01751">
    <property type="entry name" value="Toprim"/>
    <property type="match status" value="1"/>
</dbReference>
<dbReference type="InterPro" id="IPR003602">
    <property type="entry name" value="Topo_IA_DNA-bd_dom"/>
</dbReference>
<evidence type="ECO:0000259" key="12">
    <source>
        <dbReference type="PROSITE" id="PS52039"/>
    </source>
</evidence>
<dbReference type="PANTHER" id="PTHR11390">
    <property type="entry name" value="PROKARYOTIC DNA TOPOISOMERASE"/>
    <property type="match status" value="1"/>
</dbReference>
<keyword evidence="4" id="KW-0799">Topoisomerase</keyword>
<evidence type="ECO:0000256" key="1">
    <source>
        <dbReference type="ARBA" id="ARBA00000213"/>
    </source>
</evidence>
<comment type="catalytic activity">
    <reaction evidence="1">
        <text>ATP-independent breakage of single-stranded DNA, followed by passage and rejoining.</text>
        <dbReference type="EC" id="5.6.2.1"/>
    </reaction>
</comment>
<sequence>MRVILAEKPDMGHNIAEALGLLKKGRHFDKLKNGDFVTWAIGHVIQQKEPDSYEEYKGWKLDNLPFIPDPVRTEVDPSKKEQMEAIQDLVKQAKTVVIATDAGREGEFIARLVLKECKYPIHEPGRTMRLWIADLTPESIREAYRNLKDASNYDNLAAAAQVRANADFWMGITATRFFSVLAREVTQEKTTLSAGRVQTPTLRIVYDREMAIQNFVPKPFHVLIGDFQSSNGTYQAQWFKETDEGNISRLETKDEAQAILDLTEGKTGRILSYEEKEVKRLAPQLFDEGSLKKAARKQFGFGLKKSTQLLQAVYEKRYCTYGRTDSRYLNENAADQLEASLKKLKEKSRYKAWFPEIGSIKEKSRFVDNKKVKEHHAIVATGLNPDDFKNHPKYKLTDDEEKLYALILRHTLAAFYPDGTDKEVEAKIEVEGETFYTKSVDLVEQGWRSILKEGNERKPSAPIPQMIPGEEVVLSKLNLQSGKTSKPKRLADTDLRDAMEFAGKYVDQEKIEEEELLQLKEKGIGTPATRAGIIETLVRQSYISIDKNLVYLTEKGKNFMEMVYNHPISSLELTGNFELKLNEVAEGKRSAAELTQEFKEFTAQILSLEDQLRRQIQAKLKGNTKSLFTNVEEIGLCPKCGKPVIVMKKTYSCSAWKDGCKFAVWKEFRKAKVRQKQAVELLEGEEVLIKVPGSEEKRAYSLFIKLNSEGTIETRYPTVEELSIGDCPYCGKPVVEQEKSYSCSGYREGCKFSIWKQFRKVDLPLRHVKGLLAGKQLMMKGLPKEDGTTYDIVLYIEDGKVETRLPTLDDKSVGDCPSCGQPVIEREKSYGCSGYREGCKFTIWKEFRKVQLTPKLISTLLTGKEALLRDIPMSNGDGKYNLFLQLKDNKIETRLPTAEDFSLGNCPECGKPVTDKETIYGCSGYRDGCKFSVPKLLLGQKISVSTLKKLLKNGQTEVLDGFQGSYGTFSKALRYDKDAKRLVFVHEKEVVG</sequence>
<evidence type="ECO:0000256" key="5">
    <source>
        <dbReference type="ARBA" id="ARBA00023125"/>
    </source>
</evidence>
<keyword evidence="5" id="KW-0238">DNA-binding</keyword>
<evidence type="ECO:0000256" key="2">
    <source>
        <dbReference type="ARBA" id="ARBA00009446"/>
    </source>
</evidence>
<keyword evidence="14" id="KW-1185">Reference proteome</keyword>
<evidence type="ECO:0000259" key="11">
    <source>
        <dbReference type="PROSITE" id="PS50880"/>
    </source>
</evidence>
<evidence type="ECO:0000256" key="8">
    <source>
        <dbReference type="ARBA" id="ARBA00031985"/>
    </source>
</evidence>
<dbReference type="SMART" id="SM00493">
    <property type="entry name" value="TOPRIM"/>
    <property type="match status" value="1"/>
</dbReference>
<dbReference type="PROSITE" id="PS52039">
    <property type="entry name" value="TOPO_IA_2"/>
    <property type="match status" value="1"/>
</dbReference>
<dbReference type="CDD" id="cd03362">
    <property type="entry name" value="TOPRIM_TopoIA_TopoIII"/>
    <property type="match status" value="1"/>
</dbReference>
<comment type="similarity">
    <text evidence="2">Belongs to the type IA topoisomerase family.</text>
</comment>
<dbReference type="InterPro" id="IPR013497">
    <property type="entry name" value="Topo_IA_cen"/>
</dbReference>
<dbReference type="InterPro" id="IPR013824">
    <property type="entry name" value="Topo_IA_cen_sub1"/>
</dbReference>
<dbReference type="InterPro" id="IPR013825">
    <property type="entry name" value="Topo_IA_cen_sub2"/>
</dbReference>
<dbReference type="InterPro" id="IPR025589">
    <property type="entry name" value="Toprim_C_rpt"/>
</dbReference>
<dbReference type="InterPro" id="IPR013826">
    <property type="entry name" value="Topo_IA_cen_sub3"/>
</dbReference>
<dbReference type="SMART" id="SM00437">
    <property type="entry name" value="TOP1Ac"/>
    <property type="match status" value="1"/>
</dbReference>
<dbReference type="GO" id="GO:0016853">
    <property type="term" value="F:isomerase activity"/>
    <property type="evidence" value="ECO:0007669"/>
    <property type="project" value="UniProtKB-KW"/>
</dbReference>
<dbReference type="Pfam" id="PF13342">
    <property type="entry name" value="Toprim_Crpt"/>
    <property type="match status" value="1"/>
</dbReference>
<evidence type="ECO:0000256" key="9">
    <source>
        <dbReference type="ARBA" id="ARBA00032235"/>
    </source>
</evidence>
<gene>
    <name evidence="13" type="ORF">M5X12_01110</name>
</gene>
<protein>
    <recommendedName>
        <fullName evidence="3">DNA topoisomerase</fullName>
        <ecNumber evidence="3">5.6.2.1</ecNumber>
    </recommendedName>
    <alternativeName>
        <fullName evidence="10">Omega-protein</fullName>
    </alternativeName>
    <alternativeName>
        <fullName evidence="9">Relaxing enzyme</fullName>
    </alternativeName>
    <alternativeName>
        <fullName evidence="7">Swivelase</fullName>
    </alternativeName>
    <alternativeName>
        <fullName evidence="8">Untwisting enzyme</fullName>
    </alternativeName>
</protein>
<accession>A0ABT4GRE6</accession>
<evidence type="ECO:0000313" key="13">
    <source>
        <dbReference type="EMBL" id="MCY9759163.1"/>
    </source>
</evidence>
<feature type="domain" description="Topo IA-type catalytic" evidence="12">
    <location>
        <begin position="153"/>
        <end position="606"/>
    </location>
</feature>